<dbReference type="InterPro" id="IPR014795">
    <property type="entry name" value="TacA_1-like"/>
</dbReference>
<evidence type="ECO:0000313" key="4">
    <source>
        <dbReference type="Proteomes" id="UP000035860"/>
    </source>
</evidence>
<protein>
    <recommendedName>
        <fullName evidence="5">DUF1778 domain-containing protein</fullName>
    </recommendedName>
</protein>
<keyword evidence="1" id="KW-1277">Toxin-antitoxin system</keyword>
<evidence type="ECO:0000256" key="1">
    <source>
        <dbReference type="ARBA" id="ARBA00022649"/>
    </source>
</evidence>
<name>A0A066UCS2_9GAMM</name>
<proteinExistence type="inferred from homology"/>
<organism evidence="3 4">
    <name type="scientific">Moraxella bovoculi 237</name>
    <dbReference type="NCBI Taxonomy" id="743974"/>
    <lineage>
        <taxon>Bacteria</taxon>
        <taxon>Pseudomonadati</taxon>
        <taxon>Pseudomonadota</taxon>
        <taxon>Gammaproteobacteria</taxon>
        <taxon>Moraxellales</taxon>
        <taxon>Moraxellaceae</taxon>
        <taxon>Moraxella</taxon>
    </lineage>
</organism>
<dbReference type="PANTHER" id="PTHR35401:SF2">
    <property type="entry name" value="ABC-TYPE TRANSPORT SYSTEM"/>
    <property type="match status" value="1"/>
</dbReference>
<reference evidence="3 4" key="1">
    <citation type="journal article" date="2014" name="Genome Announc.">
        <title>Draft Genome Sequence of Moraxella bovoculi Strain 237T (ATCC BAA-1259T) Isolated from a Calf with Infectious Bovine Keratoconjunctivitis.</title>
        <authorList>
            <person name="Calcutt M.J."/>
            <person name="Foecking M.F."/>
            <person name="Martin N.T."/>
            <person name="Mhlanga-Mutangadura T."/>
            <person name="Reilly T.J."/>
        </authorList>
    </citation>
    <scope>NUCLEOTIDE SEQUENCE [LARGE SCALE GENOMIC DNA]</scope>
    <source>
        <strain evidence="3 4">237</strain>
    </source>
</reference>
<comment type="similarity">
    <text evidence="2">Belongs to the TacA antitoxin family.</text>
</comment>
<comment type="caution">
    <text evidence="3">The sequence shown here is derived from an EMBL/GenBank/DDBJ whole genome shotgun (WGS) entry which is preliminary data.</text>
</comment>
<dbReference type="PANTHER" id="PTHR35401">
    <property type="entry name" value="COPG FAMILY HELIX-TURN-HELIX PROTEIN-RELATED-RELATED"/>
    <property type="match status" value="1"/>
</dbReference>
<sequence length="89" mass="9918">MQATERINLRTTAHAKAIIEKASQQLGVSMSYFILDCAYQKASQTIKDNSQIALNSDDWQRAIDRLDEPASPTPAMQALFDRGFVNVDS</sequence>
<dbReference type="AlphaFoldDB" id="A0A066UCS2"/>
<keyword evidence="4" id="KW-1185">Reference proteome</keyword>
<dbReference type="Proteomes" id="UP000035860">
    <property type="component" value="Unassembled WGS sequence"/>
</dbReference>
<dbReference type="Pfam" id="PF08681">
    <property type="entry name" value="TacA1"/>
    <property type="match status" value="1"/>
</dbReference>
<dbReference type="SUPFAM" id="SSF47598">
    <property type="entry name" value="Ribbon-helix-helix"/>
    <property type="match status" value="1"/>
</dbReference>
<dbReference type="RefSeq" id="WP_036364985.1">
    <property type="nucleotide sequence ID" value="NZ_AOMT01000022.1"/>
</dbReference>
<dbReference type="Gene3D" id="1.20.5.780">
    <property type="entry name" value="Single helix bin"/>
    <property type="match status" value="1"/>
</dbReference>
<dbReference type="OrthoDB" id="6717902at2"/>
<evidence type="ECO:0000256" key="2">
    <source>
        <dbReference type="ARBA" id="ARBA00049988"/>
    </source>
</evidence>
<dbReference type="InterPro" id="IPR010985">
    <property type="entry name" value="Ribbon_hlx_hlx"/>
</dbReference>
<evidence type="ECO:0000313" key="3">
    <source>
        <dbReference type="EMBL" id="KDN25171.1"/>
    </source>
</evidence>
<dbReference type="eggNOG" id="ENOG5030JK0">
    <property type="taxonomic scope" value="Bacteria"/>
</dbReference>
<gene>
    <name evidence="3" type="ORF">MBO_05159</name>
</gene>
<dbReference type="EMBL" id="AOMT01000022">
    <property type="protein sequence ID" value="KDN25171.1"/>
    <property type="molecule type" value="Genomic_DNA"/>
</dbReference>
<accession>A0A066UCS2</accession>
<dbReference type="GO" id="GO:0006355">
    <property type="term" value="P:regulation of DNA-templated transcription"/>
    <property type="evidence" value="ECO:0007669"/>
    <property type="project" value="InterPro"/>
</dbReference>
<evidence type="ECO:0008006" key="5">
    <source>
        <dbReference type="Google" id="ProtNLM"/>
    </source>
</evidence>